<organism evidence="4 5">
    <name type="scientific">Eptatretus burgeri</name>
    <name type="common">Inshore hagfish</name>
    <dbReference type="NCBI Taxonomy" id="7764"/>
    <lineage>
        <taxon>Eukaryota</taxon>
        <taxon>Metazoa</taxon>
        <taxon>Chordata</taxon>
        <taxon>Craniata</taxon>
        <taxon>Vertebrata</taxon>
        <taxon>Cyclostomata</taxon>
        <taxon>Myxini</taxon>
        <taxon>Myxiniformes</taxon>
        <taxon>Myxinidae</taxon>
        <taxon>Eptatretinae</taxon>
        <taxon>Eptatretus</taxon>
    </lineage>
</organism>
<dbReference type="SMART" id="SM01065">
    <property type="entry name" value="CBM_2"/>
    <property type="match status" value="1"/>
</dbReference>
<dbReference type="Ensembl" id="ENSEBUT00000025720.1">
    <property type="protein sequence ID" value="ENSEBUP00000025144.1"/>
    <property type="gene ID" value="ENSEBUG00000015502.1"/>
</dbReference>
<sequence>MLRGVVTTVGPEVQLMVVGSPEEMGHWEPDRAVHMHACRDVISPAEPSFWQADVSVSEKALRETIYFKFMKRISGEIIWEGRGSQDDRHCDYDDANVVDGVHCFPACHWIESWGHSNEMHHTTNFYFNIADHQAIHFSRQHTHTQTPVSYTPLDVYKSQRLASEQLPWCVSAGRIRMLPQAVFLLHGLLECGHTVYVHCNAGVGRAAAAVAGYLRYILGWSARRCEYFLRARRPAVYLDEEALEMATGDFAQKFGHVRRCINEEQEVRVY</sequence>
<dbReference type="PANTHER" id="PTHR46864">
    <property type="entry name" value="LAFORIN"/>
    <property type="match status" value="1"/>
</dbReference>
<dbReference type="PROSITE" id="PS51166">
    <property type="entry name" value="CBM20"/>
    <property type="match status" value="1"/>
</dbReference>
<dbReference type="Pfam" id="PF00686">
    <property type="entry name" value="CBM_20"/>
    <property type="match status" value="1"/>
</dbReference>
<reference evidence="4" key="2">
    <citation type="submission" date="2025-09" db="UniProtKB">
        <authorList>
            <consortium name="Ensembl"/>
        </authorList>
    </citation>
    <scope>IDENTIFICATION</scope>
</reference>
<dbReference type="GO" id="GO:0005634">
    <property type="term" value="C:nucleus"/>
    <property type="evidence" value="ECO:0007669"/>
    <property type="project" value="TreeGrafter"/>
</dbReference>
<dbReference type="InterPro" id="IPR000387">
    <property type="entry name" value="Tyr_Pase_dom"/>
</dbReference>
<dbReference type="PROSITE" id="PS50056">
    <property type="entry name" value="TYR_PHOSPHATASE_2"/>
    <property type="match status" value="1"/>
</dbReference>
<name>A0A8C4R4X3_EPTBU</name>
<dbReference type="PANTHER" id="PTHR46864:SF1">
    <property type="entry name" value="LAFORIN"/>
    <property type="match status" value="1"/>
</dbReference>
<dbReference type="InterPro" id="IPR013783">
    <property type="entry name" value="Ig-like_fold"/>
</dbReference>
<keyword evidence="5" id="KW-1185">Reference proteome</keyword>
<dbReference type="Pfam" id="PF00782">
    <property type="entry name" value="DSPc"/>
    <property type="match status" value="1"/>
</dbReference>
<keyword evidence="1" id="KW-0904">Protein phosphatase</keyword>
<dbReference type="Proteomes" id="UP000694388">
    <property type="component" value="Unplaced"/>
</dbReference>
<feature type="domain" description="Tyrosine specific protein phosphatases" evidence="2">
    <location>
        <begin position="192"/>
        <end position="244"/>
    </location>
</feature>
<dbReference type="InterPro" id="IPR042942">
    <property type="entry name" value="Laforin"/>
</dbReference>
<evidence type="ECO:0000313" key="4">
    <source>
        <dbReference type="Ensembl" id="ENSEBUP00000025144.1"/>
    </source>
</evidence>
<dbReference type="InterPro" id="IPR029021">
    <property type="entry name" value="Prot-tyrosine_phosphatase-like"/>
</dbReference>
<accession>A0A8C4R4X3</accession>
<feature type="domain" description="CBM20" evidence="3">
    <location>
        <begin position="1"/>
        <end position="115"/>
    </location>
</feature>
<evidence type="ECO:0000256" key="1">
    <source>
        <dbReference type="ARBA" id="ARBA00022912"/>
    </source>
</evidence>
<dbReference type="InterPro" id="IPR013784">
    <property type="entry name" value="Carb-bd-like_fold"/>
</dbReference>
<proteinExistence type="predicted"/>
<dbReference type="GO" id="GO:0005737">
    <property type="term" value="C:cytoplasm"/>
    <property type="evidence" value="ECO:0007669"/>
    <property type="project" value="TreeGrafter"/>
</dbReference>
<dbReference type="InterPro" id="IPR002044">
    <property type="entry name" value="CBM20"/>
</dbReference>
<evidence type="ECO:0000313" key="5">
    <source>
        <dbReference type="Proteomes" id="UP000694388"/>
    </source>
</evidence>
<dbReference type="SUPFAM" id="SSF52799">
    <property type="entry name" value="(Phosphotyrosine protein) phosphatases II"/>
    <property type="match status" value="1"/>
</dbReference>
<reference evidence="4" key="1">
    <citation type="submission" date="2025-08" db="UniProtKB">
        <authorList>
            <consortium name="Ensembl"/>
        </authorList>
    </citation>
    <scope>IDENTIFICATION</scope>
</reference>
<dbReference type="GO" id="GO:0004725">
    <property type="term" value="F:protein tyrosine phosphatase activity"/>
    <property type="evidence" value="ECO:0007669"/>
    <property type="project" value="InterPro"/>
</dbReference>
<dbReference type="GeneTree" id="ENSGT00390000010101"/>
<keyword evidence="1" id="KW-0378">Hydrolase</keyword>
<dbReference type="SUPFAM" id="SSF49452">
    <property type="entry name" value="Starch-binding domain-like"/>
    <property type="match status" value="1"/>
</dbReference>
<dbReference type="AlphaFoldDB" id="A0A8C4R4X3"/>
<protein>
    <submittedName>
        <fullName evidence="4">EPM2A glucan phosphatase, laforin</fullName>
    </submittedName>
</protein>
<dbReference type="OMA" id="EMRHTTN"/>
<evidence type="ECO:0000259" key="2">
    <source>
        <dbReference type="PROSITE" id="PS50056"/>
    </source>
</evidence>
<dbReference type="GO" id="GO:2001070">
    <property type="term" value="F:starch binding"/>
    <property type="evidence" value="ECO:0007669"/>
    <property type="project" value="InterPro"/>
</dbReference>
<dbReference type="InterPro" id="IPR000340">
    <property type="entry name" value="Dual-sp_phosphatase_cat-dom"/>
</dbReference>
<dbReference type="Gene3D" id="3.90.190.10">
    <property type="entry name" value="Protein tyrosine phosphatase superfamily"/>
    <property type="match status" value="1"/>
</dbReference>
<dbReference type="Gene3D" id="2.60.40.10">
    <property type="entry name" value="Immunoglobulins"/>
    <property type="match status" value="1"/>
</dbReference>
<evidence type="ECO:0000259" key="3">
    <source>
        <dbReference type="PROSITE" id="PS51166"/>
    </source>
</evidence>